<gene>
    <name evidence="1" type="ORF">N3K66_004172</name>
</gene>
<proteinExistence type="predicted"/>
<dbReference type="Proteomes" id="UP001163324">
    <property type="component" value="Chromosome 4"/>
</dbReference>
<name>A0ACC0V0J5_9HYPO</name>
<evidence type="ECO:0000313" key="1">
    <source>
        <dbReference type="EMBL" id="KAI9899910.1"/>
    </source>
</evidence>
<dbReference type="EMBL" id="CM047943">
    <property type="protein sequence ID" value="KAI9899910.1"/>
    <property type="molecule type" value="Genomic_DNA"/>
</dbReference>
<keyword evidence="2" id="KW-1185">Reference proteome</keyword>
<organism evidence="1 2">
    <name type="scientific">Trichothecium roseum</name>
    <dbReference type="NCBI Taxonomy" id="47278"/>
    <lineage>
        <taxon>Eukaryota</taxon>
        <taxon>Fungi</taxon>
        <taxon>Dikarya</taxon>
        <taxon>Ascomycota</taxon>
        <taxon>Pezizomycotina</taxon>
        <taxon>Sordariomycetes</taxon>
        <taxon>Hypocreomycetidae</taxon>
        <taxon>Hypocreales</taxon>
        <taxon>Hypocreales incertae sedis</taxon>
        <taxon>Trichothecium</taxon>
    </lineage>
</organism>
<protein>
    <submittedName>
        <fullName evidence="1">Uncharacterized protein</fullName>
    </submittedName>
</protein>
<comment type="caution">
    <text evidence="1">The sequence shown here is derived from an EMBL/GenBank/DDBJ whole genome shotgun (WGS) entry which is preliminary data.</text>
</comment>
<accession>A0ACC0V0J5</accession>
<reference evidence="1" key="1">
    <citation type="submission" date="2022-10" db="EMBL/GenBank/DDBJ databases">
        <title>Complete Genome of Trichothecium roseum strain YXFP-22015, a Plant Pathogen Isolated from Citrus.</title>
        <authorList>
            <person name="Wang Y."/>
            <person name="Zhu L."/>
        </authorList>
    </citation>
    <scope>NUCLEOTIDE SEQUENCE</scope>
    <source>
        <strain evidence="1">YXFP-22015</strain>
    </source>
</reference>
<sequence length="95" mass="10500">MRSSLLWFPVSRAGRAISVDSSKSSSTLPSVHTVGKPLDEEIAVLMTFNLDTMRRSIYHYNGADILVFALIVTITAGIEEYQLNVAIIANYFDCS</sequence>
<evidence type="ECO:0000313" key="2">
    <source>
        <dbReference type="Proteomes" id="UP001163324"/>
    </source>
</evidence>